<reference evidence="1" key="1">
    <citation type="journal article" date="2020" name="New Phytol.">
        <title>Comparative genomics reveals dynamic genome evolution in host specialist ectomycorrhizal fungi.</title>
        <authorList>
            <person name="Lofgren L.A."/>
            <person name="Nguyen N.H."/>
            <person name="Vilgalys R."/>
            <person name="Ruytinx J."/>
            <person name="Liao H.L."/>
            <person name="Branco S."/>
            <person name="Kuo A."/>
            <person name="LaButti K."/>
            <person name="Lipzen A."/>
            <person name="Andreopoulos W."/>
            <person name="Pangilinan J."/>
            <person name="Riley R."/>
            <person name="Hundley H."/>
            <person name="Na H."/>
            <person name="Barry K."/>
            <person name="Grigoriev I.V."/>
            <person name="Stajich J.E."/>
            <person name="Kennedy P.G."/>
        </authorList>
    </citation>
    <scope>NUCLEOTIDE SEQUENCE</scope>
    <source>
        <strain evidence="1">S12</strain>
    </source>
</reference>
<evidence type="ECO:0000313" key="1">
    <source>
        <dbReference type="EMBL" id="KAG1787016.1"/>
    </source>
</evidence>
<protein>
    <submittedName>
        <fullName evidence="1">Uncharacterized protein</fullName>
    </submittedName>
</protein>
<comment type="caution">
    <text evidence="1">The sequence shown here is derived from an EMBL/GenBank/DDBJ whole genome shotgun (WGS) entry which is preliminary data.</text>
</comment>
<accession>A0A9P7DCA4</accession>
<keyword evidence="2" id="KW-1185">Reference proteome</keyword>
<dbReference type="EMBL" id="JABBWE010000085">
    <property type="protein sequence ID" value="KAG1787016.1"/>
    <property type="molecule type" value="Genomic_DNA"/>
</dbReference>
<dbReference type="OrthoDB" id="10535129at2759"/>
<dbReference type="Proteomes" id="UP000719766">
    <property type="component" value="Unassembled WGS sequence"/>
</dbReference>
<name>A0A9P7DCA4_9AGAM</name>
<gene>
    <name evidence="1" type="ORF">HD556DRAFT_1449216</name>
</gene>
<organism evidence="1 2">
    <name type="scientific">Suillus plorans</name>
    <dbReference type="NCBI Taxonomy" id="116603"/>
    <lineage>
        <taxon>Eukaryota</taxon>
        <taxon>Fungi</taxon>
        <taxon>Dikarya</taxon>
        <taxon>Basidiomycota</taxon>
        <taxon>Agaricomycotina</taxon>
        <taxon>Agaricomycetes</taxon>
        <taxon>Agaricomycetidae</taxon>
        <taxon>Boletales</taxon>
        <taxon>Suillineae</taxon>
        <taxon>Suillaceae</taxon>
        <taxon>Suillus</taxon>
    </lineage>
</organism>
<evidence type="ECO:0000313" key="2">
    <source>
        <dbReference type="Proteomes" id="UP000719766"/>
    </source>
</evidence>
<proteinExistence type="predicted"/>
<dbReference type="RefSeq" id="XP_041154400.1">
    <property type="nucleotide sequence ID" value="XM_041307567.1"/>
</dbReference>
<dbReference type="AlphaFoldDB" id="A0A9P7DCA4"/>
<dbReference type="GeneID" id="64601331"/>
<sequence>MASISEVLRYDALDGSLISPLTITASKVRTTLVRDAVDTQDLCDSPVTHLCLCRFSTAQLYAIIYKPASYAQARLLLSQAGPAAKVYGCGQACRDNALSSREPRFSYNWDLI</sequence>